<evidence type="ECO:0000313" key="4">
    <source>
        <dbReference type="Proteomes" id="UP001601521"/>
    </source>
</evidence>
<feature type="transmembrane region" description="Helical" evidence="1">
    <location>
        <begin position="27"/>
        <end position="52"/>
    </location>
</feature>
<dbReference type="PANTHER" id="PTHR43032">
    <property type="entry name" value="PROTEIN-METHIONINE-SULFOXIDE REDUCTASE"/>
    <property type="match status" value="1"/>
</dbReference>
<dbReference type="InterPro" id="IPR000572">
    <property type="entry name" value="OxRdtase_Mopterin-bd_dom"/>
</dbReference>
<feature type="transmembrane region" description="Helical" evidence="1">
    <location>
        <begin position="77"/>
        <end position="95"/>
    </location>
</feature>
<feature type="domain" description="Oxidoreductase molybdopterin-binding" evidence="2">
    <location>
        <begin position="271"/>
        <end position="402"/>
    </location>
</feature>
<dbReference type="PANTHER" id="PTHR43032:SF2">
    <property type="entry name" value="BLL0505 PROTEIN"/>
    <property type="match status" value="1"/>
</dbReference>
<keyword evidence="1" id="KW-0812">Transmembrane</keyword>
<dbReference type="CDD" id="cd00321">
    <property type="entry name" value="SO_family_Moco"/>
    <property type="match status" value="1"/>
</dbReference>
<dbReference type="InterPro" id="IPR036374">
    <property type="entry name" value="OxRdtase_Mopterin-bd_sf"/>
</dbReference>
<evidence type="ECO:0000256" key="1">
    <source>
        <dbReference type="SAM" id="Phobius"/>
    </source>
</evidence>
<keyword evidence="1" id="KW-0472">Membrane</keyword>
<dbReference type="Proteomes" id="UP001601521">
    <property type="component" value="Unassembled WGS sequence"/>
</dbReference>
<name>A0ABW6NUW2_9NOCA</name>
<reference evidence="3 4" key="1">
    <citation type="submission" date="2024-10" db="EMBL/GenBank/DDBJ databases">
        <title>The Natural Products Discovery Center: Release of the First 8490 Sequenced Strains for Exploring Actinobacteria Biosynthetic Diversity.</title>
        <authorList>
            <person name="Kalkreuter E."/>
            <person name="Kautsar S.A."/>
            <person name="Yang D."/>
            <person name="Bader C.D."/>
            <person name="Teijaro C.N."/>
            <person name="Fluegel L."/>
            <person name="Davis C.M."/>
            <person name="Simpson J.R."/>
            <person name="Lauterbach L."/>
            <person name="Steele A.D."/>
            <person name="Gui C."/>
            <person name="Meng S."/>
            <person name="Li G."/>
            <person name="Viehrig K."/>
            <person name="Ye F."/>
            <person name="Su P."/>
            <person name="Kiefer A.F."/>
            <person name="Nichols A."/>
            <person name="Cepeda A.J."/>
            <person name="Yan W."/>
            <person name="Fan B."/>
            <person name="Jiang Y."/>
            <person name="Adhikari A."/>
            <person name="Zheng C.-J."/>
            <person name="Schuster L."/>
            <person name="Cowan T.M."/>
            <person name="Smanski M.J."/>
            <person name="Chevrette M.G."/>
            <person name="De Carvalho L.P.S."/>
            <person name="Shen B."/>
        </authorList>
    </citation>
    <scope>NUCLEOTIDE SEQUENCE [LARGE SCALE GENOMIC DNA]</scope>
    <source>
        <strain evidence="3 4">NPDC004550</strain>
    </source>
</reference>
<organism evidence="3 4">
    <name type="scientific">Nocardia africana</name>
    <dbReference type="NCBI Taxonomy" id="134964"/>
    <lineage>
        <taxon>Bacteria</taxon>
        <taxon>Bacillati</taxon>
        <taxon>Actinomycetota</taxon>
        <taxon>Actinomycetes</taxon>
        <taxon>Mycobacteriales</taxon>
        <taxon>Nocardiaceae</taxon>
        <taxon>Nocardia</taxon>
    </lineage>
</organism>
<comment type="caution">
    <text evidence="3">The sequence shown here is derived from an EMBL/GenBank/DDBJ whole genome shotgun (WGS) entry which is preliminary data.</text>
</comment>
<keyword evidence="4" id="KW-1185">Reference proteome</keyword>
<feature type="transmembrane region" description="Helical" evidence="1">
    <location>
        <begin position="146"/>
        <end position="165"/>
    </location>
</feature>
<dbReference type="Pfam" id="PF00174">
    <property type="entry name" value="Oxidored_molyb"/>
    <property type="match status" value="1"/>
</dbReference>
<protein>
    <submittedName>
        <fullName evidence="3">Molybdopterin-dependent oxidoreductase</fullName>
    </submittedName>
</protein>
<proteinExistence type="predicted"/>
<feature type="transmembrane region" description="Helical" evidence="1">
    <location>
        <begin position="116"/>
        <end position="140"/>
    </location>
</feature>
<evidence type="ECO:0000259" key="2">
    <source>
        <dbReference type="Pfam" id="PF00174"/>
    </source>
</evidence>
<dbReference type="SUPFAM" id="SSF56524">
    <property type="entry name" value="Oxidoreductase molybdopterin-binding domain"/>
    <property type="match status" value="1"/>
</dbReference>
<accession>A0ABW6NUW2</accession>
<evidence type="ECO:0000313" key="3">
    <source>
        <dbReference type="EMBL" id="MFF0457664.1"/>
    </source>
</evidence>
<dbReference type="RefSeq" id="WP_387254944.1">
    <property type="nucleotide sequence ID" value="NZ_JBIALX010000017.1"/>
</dbReference>
<dbReference type="EMBL" id="JBIALX010000017">
    <property type="protein sequence ID" value="MFF0457664.1"/>
    <property type="molecule type" value="Genomic_DNA"/>
</dbReference>
<dbReference type="Gene3D" id="3.90.420.10">
    <property type="entry name" value="Oxidoreductase, molybdopterin-binding domain"/>
    <property type="match status" value="1"/>
</dbReference>
<gene>
    <name evidence="3" type="ORF">ACFYTH_30235</name>
</gene>
<sequence>MSTGHDRRLLLPAAVGSRISPARSPFVAARIGIAIAVTVTICFVTGLISHWIQHPPDWFRWPAHPVWLYRVTQGTHVISGVVTIPLVLVKLWSVYPRLFARPAIGGPVRLAERGSIAVLVAAMLFQLATGLFNIAQFYAWRFFFTTTHYAMAYVAFGALAIHVAVKLPTVRAALGGDDGAAVTGAGSESATVPTIDPVADARPGEQAVSRRTVLGAAAVSAGLAGLSVAGQSVPWLRRISVLAPRSGMGPLGVPVNRTAAQASVTERALDPEYRLTVSVARSRRTFSRTELARLPQTTVDLPISCVEGWSVSARWTGVRLRDLLESVGDYRGGAVGFRSLESTGLYGSSTLPHNFAIDDATLVALRLNGSDLDVDHGYPCRLIAPSRPGVLQTKWLSAIEVLR</sequence>
<keyword evidence="1" id="KW-1133">Transmembrane helix</keyword>